<dbReference type="EMBL" id="GBXM01020466">
    <property type="protein sequence ID" value="JAH88111.1"/>
    <property type="molecule type" value="Transcribed_RNA"/>
</dbReference>
<organism evidence="1">
    <name type="scientific">Anguilla anguilla</name>
    <name type="common">European freshwater eel</name>
    <name type="synonym">Muraena anguilla</name>
    <dbReference type="NCBI Taxonomy" id="7936"/>
    <lineage>
        <taxon>Eukaryota</taxon>
        <taxon>Metazoa</taxon>
        <taxon>Chordata</taxon>
        <taxon>Craniata</taxon>
        <taxon>Vertebrata</taxon>
        <taxon>Euteleostomi</taxon>
        <taxon>Actinopterygii</taxon>
        <taxon>Neopterygii</taxon>
        <taxon>Teleostei</taxon>
        <taxon>Anguilliformes</taxon>
        <taxon>Anguillidae</taxon>
        <taxon>Anguilla</taxon>
    </lineage>
</organism>
<sequence length="29" mass="3466">MIFSVDDQIRGPPQTHVCLFFCFSHLRDR</sequence>
<evidence type="ECO:0000313" key="1">
    <source>
        <dbReference type="EMBL" id="JAH88111.1"/>
    </source>
</evidence>
<dbReference type="AlphaFoldDB" id="A0A0E9WCS6"/>
<name>A0A0E9WCS6_ANGAN</name>
<reference evidence="1" key="1">
    <citation type="submission" date="2014-11" db="EMBL/GenBank/DDBJ databases">
        <authorList>
            <person name="Amaro Gonzalez C."/>
        </authorList>
    </citation>
    <scope>NUCLEOTIDE SEQUENCE</scope>
</reference>
<accession>A0A0E9WCS6</accession>
<protein>
    <submittedName>
        <fullName evidence="1">Uncharacterized protein</fullName>
    </submittedName>
</protein>
<proteinExistence type="predicted"/>
<reference evidence="1" key="2">
    <citation type="journal article" date="2015" name="Fish Shellfish Immunol.">
        <title>Early steps in the European eel (Anguilla anguilla)-Vibrio vulnificus interaction in the gills: Role of the RtxA13 toxin.</title>
        <authorList>
            <person name="Callol A."/>
            <person name="Pajuelo D."/>
            <person name="Ebbesson L."/>
            <person name="Teles M."/>
            <person name="MacKenzie S."/>
            <person name="Amaro C."/>
        </authorList>
    </citation>
    <scope>NUCLEOTIDE SEQUENCE</scope>
</reference>